<dbReference type="Proteomes" id="UP000661691">
    <property type="component" value="Unassembled WGS sequence"/>
</dbReference>
<organism evidence="1 2">
    <name type="scientific">Polycladospora coralii</name>
    <dbReference type="NCBI Taxonomy" id="2771432"/>
    <lineage>
        <taxon>Bacteria</taxon>
        <taxon>Bacillati</taxon>
        <taxon>Bacillota</taxon>
        <taxon>Bacilli</taxon>
        <taxon>Bacillales</taxon>
        <taxon>Thermoactinomycetaceae</taxon>
        <taxon>Polycladospora</taxon>
    </lineage>
</organism>
<reference evidence="2" key="1">
    <citation type="submission" date="2022-10" db="EMBL/GenBank/DDBJ databases">
        <title>A novel bacterium of genus Hazenella, isolated from South China Sea.</title>
        <authorList>
            <person name="Huang H."/>
            <person name="Mo K."/>
            <person name="Hu Y."/>
        </authorList>
    </citation>
    <scope>NUCLEOTIDE SEQUENCE [LARGE SCALE GENOMIC DNA]</scope>
    <source>
        <strain evidence="2">IB182357</strain>
    </source>
</reference>
<gene>
    <name evidence="1" type="ORF">IC620_02810</name>
</gene>
<dbReference type="AlphaFoldDB" id="A0A926ND61"/>
<dbReference type="RefSeq" id="WP_191139995.1">
    <property type="nucleotide sequence ID" value="NZ_JACXAG020000002.1"/>
</dbReference>
<evidence type="ECO:0000313" key="1">
    <source>
        <dbReference type="EMBL" id="MBD1371283.1"/>
    </source>
</evidence>
<dbReference type="EMBL" id="JACXAH010000003">
    <property type="protein sequence ID" value="MBD1371283.1"/>
    <property type="molecule type" value="Genomic_DNA"/>
</dbReference>
<keyword evidence="2" id="KW-1185">Reference proteome</keyword>
<protein>
    <submittedName>
        <fullName evidence="1">Uncharacterized protein</fullName>
    </submittedName>
</protein>
<sequence>MEDVIRAYKCYDPEQRITVLRLELDYELALLHEAMMDENTHIMDQCKSRLKSIRREMLMLEAL</sequence>
<comment type="caution">
    <text evidence="1">The sequence shown here is derived from an EMBL/GenBank/DDBJ whole genome shotgun (WGS) entry which is preliminary data.</text>
</comment>
<proteinExistence type="predicted"/>
<name>A0A926ND61_9BACL</name>
<evidence type="ECO:0000313" key="2">
    <source>
        <dbReference type="Proteomes" id="UP000661691"/>
    </source>
</evidence>
<accession>A0A926ND61</accession>